<evidence type="ECO:0000256" key="1">
    <source>
        <dbReference type="ARBA" id="ARBA00022679"/>
    </source>
</evidence>
<dbReference type="Gene3D" id="3.40.50.150">
    <property type="entry name" value="Vaccinia Virus protein VP39"/>
    <property type="match status" value="1"/>
</dbReference>
<dbReference type="RefSeq" id="WP_084430219.1">
    <property type="nucleotide sequence ID" value="NZ_FWXV01000005.1"/>
</dbReference>
<dbReference type="PANTHER" id="PTHR44068:SF11">
    <property type="entry name" value="GERANYL DIPHOSPHATE 2-C-METHYLTRANSFERASE"/>
    <property type="match status" value="1"/>
</dbReference>
<dbReference type="GO" id="GO:0008757">
    <property type="term" value="F:S-adenosylmethionine-dependent methyltransferase activity"/>
    <property type="evidence" value="ECO:0007669"/>
    <property type="project" value="InterPro"/>
</dbReference>
<dbReference type="SUPFAM" id="SSF53335">
    <property type="entry name" value="S-adenosyl-L-methionine-dependent methyltransferases"/>
    <property type="match status" value="1"/>
</dbReference>
<feature type="domain" description="Methyltransferase type 11" evidence="2">
    <location>
        <begin position="54"/>
        <end position="152"/>
    </location>
</feature>
<dbReference type="AlphaFoldDB" id="A0A1W2FBY7"/>
<evidence type="ECO:0000259" key="2">
    <source>
        <dbReference type="Pfam" id="PF08241"/>
    </source>
</evidence>
<dbReference type="Proteomes" id="UP000192674">
    <property type="component" value="Unassembled WGS sequence"/>
</dbReference>
<keyword evidence="3" id="KW-0489">Methyltransferase</keyword>
<accession>A0A1W2FBY7</accession>
<dbReference type="InterPro" id="IPR050447">
    <property type="entry name" value="Erg6_SMT_methyltransf"/>
</dbReference>
<dbReference type="Pfam" id="PF08241">
    <property type="entry name" value="Methyltransf_11"/>
    <property type="match status" value="1"/>
</dbReference>
<evidence type="ECO:0000313" key="3">
    <source>
        <dbReference type="EMBL" id="SMD19138.1"/>
    </source>
</evidence>
<reference evidence="3 4" key="1">
    <citation type="submission" date="2017-04" db="EMBL/GenBank/DDBJ databases">
        <authorList>
            <person name="Afonso C.L."/>
            <person name="Miller P.J."/>
            <person name="Scott M.A."/>
            <person name="Spackman E."/>
            <person name="Goraichik I."/>
            <person name="Dimitrov K.M."/>
            <person name="Suarez D.L."/>
            <person name="Swayne D.E."/>
        </authorList>
    </citation>
    <scope>NUCLEOTIDE SEQUENCE [LARGE SCALE GENOMIC DNA]</scope>
    <source>
        <strain evidence="3 4">DSM 43828</strain>
    </source>
</reference>
<keyword evidence="4" id="KW-1185">Reference proteome</keyword>
<dbReference type="PANTHER" id="PTHR44068">
    <property type="entry name" value="ZGC:194242"/>
    <property type="match status" value="1"/>
</dbReference>
<evidence type="ECO:0000313" key="4">
    <source>
        <dbReference type="Proteomes" id="UP000192674"/>
    </source>
</evidence>
<dbReference type="EMBL" id="FWXV01000005">
    <property type="protein sequence ID" value="SMD19138.1"/>
    <property type="molecule type" value="Genomic_DNA"/>
</dbReference>
<proteinExistence type="predicted"/>
<dbReference type="InterPro" id="IPR013216">
    <property type="entry name" value="Methyltransf_11"/>
</dbReference>
<gene>
    <name evidence="3" type="ORF">SAMN05661093_06044</name>
</gene>
<keyword evidence="1 3" id="KW-0808">Transferase</keyword>
<dbReference type="OrthoDB" id="3372196at2"/>
<sequence length="236" mass="25231">MYDEGYQRWRASARHLALFGEGLPDSIQPFSFVPMQGMEFVSSLLALSPGSTLVDFGCGRGGPGMWLAAQAGAGVIGVDSSKVAVADAASRQDLFPGLASARFVVADVADTGLPSGCADAVVSIDVLQLVPDPAAMVREITRVLKPGGRVVVTTWENTGVEVERFPSDIPGLFTEMSDVEVYGRPEWLPRQYAIYDAAVEADDGTDPAIADLAKEAKMIEPLRENSRRLVVTASRR</sequence>
<dbReference type="InterPro" id="IPR029063">
    <property type="entry name" value="SAM-dependent_MTases_sf"/>
</dbReference>
<dbReference type="GO" id="GO:0032259">
    <property type="term" value="P:methylation"/>
    <property type="evidence" value="ECO:0007669"/>
    <property type="project" value="UniProtKB-KW"/>
</dbReference>
<organism evidence="3 4">
    <name type="scientific">Kibdelosporangium aridum</name>
    <dbReference type="NCBI Taxonomy" id="2030"/>
    <lineage>
        <taxon>Bacteria</taxon>
        <taxon>Bacillati</taxon>
        <taxon>Actinomycetota</taxon>
        <taxon>Actinomycetes</taxon>
        <taxon>Pseudonocardiales</taxon>
        <taxon>Pseudonocardiaceae</taxon>
        <taxon>Kibdelosporangium</taxon>
    </lineage>
</organism>
<name>A0A1W2FBY7_KIBAR</name>
<protein>
    <submittedName>
        <fullName evidence="3">Methyltransferase domain-containing protein</fullName>
    </submittedName>
</protein>
<dbReference type="CDD" id="cd02440">
    <property type="entry name" value="AdoMet_MTases"/>
    <property type="match status" value="1"/>
</dbReference>